<gene>
    <name evidence="1" type="ORF">QHR29_02970</name>
</gene>
<accession>A0AA43PGV4</accession>
<proteinExistence type="predicted"/>
<comment type="caution">
    <text evidence="1">The sequence shown here is derived from an EMBL/GenBank/DDBJ whole genome shotgun (WGS) entry which is preliminary data.</text>
</comment>
<dbReference type="AlphaFoldDB" id="A0AA43PGV4"/>
<evidence type="ECO:0000313" key="2">
    <source>
        <dbReference type="Proteomes" id="UP001157396"/>
    </source>
</evidence>
<dbReference type="Proteomes" id="UP001157396">
    <property type="component" value="Unassembled WGS sequence"/>
</dbReference>
<name>A0AA43PGV4_9LACT</name>
<dbReference type="RefSeq" id="WP_165720106.1">
    <property type="nucleotide sequence ID" value="NZ_AP026069.1"/>
</dbReference>
<dbReference type="EMBL" id="JARYTV010000002">
    <property type="protein sequence ID" value="MDH7959428.1"/>
    <property type="molecule type" value="Genomic_DNA"/>
</dbReference>
<evidence type="ECO:0000313" key="1">
    <source>
        <dbReference type="EMBL" id="MDH7959428.1"/>
    </source>
</evidence>
<protein>
    <submittedName>
        <fullName evidence="1">Uncharacterized protein</fullName>
    </submittedName>
</protein>
<reference evidence="1" key="1">
    <citation type="submission" date="2023-04" db="EMBL/GenBank/DDBJ databases">
        <title>Genomic analysis of Lactococcus garvieae isolates.</title>
        <authorList>
            <person name="Zhanghang C."/>
        </authorList>
    </citation>
    <scope>NUCLEOTIDE SEQUENCE</scope>
    <source>
        <strain evidence="1">ZB-1</strain>
    </source>
</reference>
<organism evidence="1 2">
    <name type="scientific">Lactococcus garvieae</name>
    <dbReference type="NCBI Taxonomy" id="1363"/>
    <lineage>
        <taxon>Bacteria</taxon>
        <taxon>Bacillati</taxon>
        <taxon>Bacillota</taxon>
        <taxon>Bacilli</taxon>
        <taxon>Lactobacillales</taxon>
        <taxon>Streptococcaceae</taxon>
        <taxon>Lactococcus</taxon>
    </lineage>
</organism>
<sequence>MQLQEVPVTELKELTNDGKVYVLPEYETVARTAEMPEHTVFSAAGDGEKNFHIVCFGKVPKKDELRKAVLGGLVEIEVEGHEPTFIDFNYAENGITKNQMALRLNDVLIKGGK</sequence>